<protein>
    <recommendedName>
        <fullName evidence="11">Peptidase M12B domain-containing protein</fullName>
    </recommendedName>
</protein>
<feature type="disulfide bond" evidence="8">
    <location>
        <begin position="86"/>
        <end position="165"/>
    </location>
</feature>
<dbReference type="AlphaFoldDB" id="A0A5J5DRT9"/>
<evidence type="ECO:0000256" key="1">
    <source>
        <dbReference type="ARBA" id="ARBA00004613"/>
    </source>
</evidence>
<dbReference type="Gene3D" id="2.60.120.830">
    <property type="match status" value="1"/>
</dbReference>
<feature type="binding site" evidence="7">
    <location>
        <position position="168"/>
    </location>
    <ligand>
        <name>Ca(2+)</name>
        <dbReference type="ChEBI" id="CHEBI:29108"/>
        <label>1</label>
    </ligand>
</feature>
<dbReference type="PROSITE" id="PS50215">
    <property type="entry name" value="ADAM_MEPRO"/>
    <property type="match status" value="1"/>
</dbReference>
<dbReference type="InterPro" id="IPR050439">
    <property type="entry name" value="ADAMTS_ADAMTS-like"/>
</dbReference>
<dbReference type="SUPFAM" id="SSF82895">
    <property type="entry name" value="TSP-1 type 1 repeat"/>
    <property type="match status" value="3"/>
</dbReference>
<dbReference type="FunFam" id="2.20.100.10:FF:000007">
    <property type="entry name" value="Thrombospondin 1"/>
    <property type="match status" value="1"/>
</dbReference>
<evidence type="ECO:0000256" key="6">
    <source>
        <dbReference type="PIRSR" id="PIRSR613273-1"/>
    </source>
</evidence>
<organism evidence="12 13">
    <name type="scientific">Etheostoma spectabile</name>
    <name type="common">orangethroat darter</name>
    <dbReference type="NCBI Taxonomy" id="54343"/>
    <lineage>
        <taxon>Eukaryota</taxon>
        <taxon>Metazoa</taxon>
        <taxon>Chordata</taxon>
        <taxon>Craniata</taxon>
        <taxon>Vertebrata</taxon>
        <taxon>Euteleostomi</taxon>
        <taxon>Actinopterygii</taxon>
        <taxon>Neopterygii</taxon>
        <taxon>Teleostei</taxon>
        <taxon>Neoteleostei</taxon>
        <taxon>Acanthomorphata</taxon>
        <taxon>Eupercaria</taxon>
        <taxon>Perciformes</taxon>
        <taxon>Percoidei</taxon>
        <taxon>Percidae</taxon>
        <taxon>Etheostomatinae</taxon>
        <taxon>Etheostoma</taxon>
    </lineage>
</organism>
<gene>
    <name evidence="12" type="ORF">FQN60_011300</name>
</gene>
<dbReference type="InterPro" id="IPR045371">
    <property type="entry name" value="ADAMTS_CR_3"/>
</dbReference>
<keyword evidence="3" id="KW-0677">Repeat</keyword>
<feature type="disulfide bond" evidence="8">
    <location>
        <begin position="125"/>
        <end position="149"/>
    </location>
</feature>
<dbReference type="GO" id="GO:0004222">
    <property type="term" value="F:metalloendopeptidase activity"/>
    <property type="evidence" value="ECO:0007669"/>
    <property type="project" value="InterPro"/>
</dbReference>
<keyword evidence="7 9" id="KW-0862">Zinc</keyword>
<feature type="binding site" evidence="7 9">
    <location>
        <position position="112"/>
    </location>
    <ligand>
        <name>Zn(2+)</name>
        <dbReference type="ChEBI" id="CHEBI:29105"/>
        <note>catalytic</note>
    </ligand>
</feature>
<reference evidence="12 13" key="1">
    <citation type="submission" date="2019-08" db="EMBL/GenBank/DDBJ databases">
        <title>A chromosome-level genome assembly, high-density linkage maps, and genome scans reveal the genomic architecture of hybrid incompatibilities underlying speciation via character displacement in darters (Percidae: Etheostominae).</title>
        <authorList>
            <person name="Moran R.L."/>
            <person name="Catchen J.M."/>
            <person name="Fuller R.C."/>
        </authorList>
    </citation>
    <scope>NUCLEOTIDE SEQUENCE [LARGE SCALE GENOMIC DNA]</scope>
    <source>
        <strain evidence="12">EspeVRDwgs_2016</strain>
        <tissue evidence="12">Muscle</tissue>
    </source>
</reference>
<dbReference type="Gene3D" id="3.40.390.10">
    <property type="entry name" value="Collagenase (Catalytic Domain)"/>
    <property type="match status" value="1"/>
</dbReference>
<dbReference type="Pfam" id="PF05986">
    <property type="entry name" value="ADAMTS_spacer1"/>
    <property type="match status" value="1"/>
</dbReference>
<dbReference type="PRINTS" id="PR01857">
    <property type="entry name" value="ADAMTSFAMILY"/>
</dbReference>
<dbReference type="InterPro" id="IPR010294">
    <property type="entry name" value="ADAMTS_spacer1"/>
</dbReference>
<dbReference type="InterPro" id="IPR024079">
    <property type="entry name" value="MetalloPept_cat_dom_sf"/>
</dbReference>
<dbReference type="Proteomes" id="UP000327493">
    <property type="component" value="Chromosome 1"/>
</dbReference>
<dbReference type="Gene3D" id="2.20.100.10">
    <property type="entry name" value="Thrombospondin type-1 (TSP1) repeat"/>
    <property type="match status" value="2"/>
</dbReference>
<feature type="region of interest" description="Disordered" evidence="10">
    <location>
        <begin position="1"/>
        <end position="23"/>
    </location>
</feature>
<comment type="cofactor">
    <cofactor evidence="7">
        <name>Zn(2+)</name>
        <dbReference type="ChEBI" id="CHEBI:29105"/>
    </cofactor>
    <text evidence="7">Binds 1 zinc ion per subunit.</text>
</comment>
<evidence type="ECO:0000313" key="13">
    <source>
        <dbReference type="Proteomes" id="UP000327493"/>
    </source>
</evidence>
<name>A0A5J5DRT9_9PERO</name>
<feature type="disulfide bond" evidence="8">
    <location>
        <begin position="277"/>
        <end position="289"/>
    </location>
</feature>
<evidence type="ECO:0000256" key="2">
    <source>
        <dbReference type="ARBA" id="ARBA00022525"/>
    </source>
</evidence>
<comment type="caution">
    <text evidence="12">The sequence shown here is derived from an EMBL/GenBank/DDBJ whole genome shotgun (WGS) entry which is preliminary data.</text>
</comment>
<dbReference type="PROSITE" id="PS50092">
    <property type="entry name" value="TSP1"/>
    <property type="match status" value="3"/>
</dbReference>
<dbReference type="InterPro" id="IPR013273">
    <property type="entry name" value="ADAMTS/ADAMTS-like"/>
</dbReference>
<dbReference type="Pfam" id="PF00090">
    <property type="entry name" value="TSP_1"/>
    <property type="match status" value="1"/>
</dbReference>
<dbReference type="InterPro" id="IPR036383">
    <property type="entry name" value="TSP1_rpt_sf"/>
</dbReference>
<evidence type="ECO:0000256" key="9">
    <source>
        <dbReference type="PROSITE-ProRule" id="PRU00276"/>
    </source>
</evidence>
<evidence type="ECO:0000256" key="7">
    <source>
        <dbReference type="PIRSR" id="PIRSR613273-2"/>
    </source>
</evidence>
<dbReference type="Gene3D" id="3.40.1620.60">
    <property type="match status" value="1"/>
</dbReference>
<keyword evidence="7" id="KW-0106">Calcium</keyword>
<dbReference type="GO" id="GO:0006508">
    <property type="term" value="P:proteolysis"/>
    <property type="evidence" value="ECO:0007669"/>
    <property type="project" value="InterPro"/>
</dbReference>
<dbReference type="PANTHER" id="PTHR13723:SF167">
    <property type="entry name" value="A DISINTEGRIN AND METALLOPROTEINASE WITH THROMBOSPONDIN MOTIFS 18"/>
    <property type="match status" value="1"/>
</dbReference>
<feature type="binding site" evidence="7 9">
    <location>
        <position position="118"/>
    </location>
    <ligand>
        <name>Zn(2+)</name>
        <dbReference type="ChEBI" id="CHEBI:29105"/>
        <note>catalytic</note>
    </ligand>
</feature>
<proteinExistence type="predicted"/>
<dbReference type="GO" id="GO:0031012">
    <property type="term" value="C:extracellular matrix"/>
    <property type="evidence" value="ECO:0007669"/>
    <property type="project" value="TreeGrafter"/>
</dbReference>
<feature type="region of interest" description="Disordered" evidence="10">
    <location>
        <begin position="736"/>
        <end position="757"/>
    </location>
</feature>
<sequence length="836" mass="91892">MPDEFAIPEAEGPGRAKRSPINSNRVGGLNVETLVVADRKMLEKHGRDNVTTYVLTLGLTINHHADQSLNSFCQWQSGFAPISGMCSKYRSCTINEDTGLGLAFTIAHESGHNFGMIHDGEGNPCRKTEGNIMSPTLAGNNGVFFWSTCSRQYLSRFLGTAQASCLVDEPKQIGQYKYPEQLPGQLYNADTQCKWQFGSKAKLTSASRCGVIAQGTGARPSSCLLQKAPAVWCRRGQCVKYGEHGPRAVHGQWSAWSQWSDCSRTCGGGVMFRERSCTSPRPQNNGKFCSGSSRLNQLCNPRPCPLNAVDFRAQQCAEYNSKPFRGWYYKWKPYTKVDDEDICKLYCIAEDFDFFFAMSSKVKDGTSCSDHKGDVCIDGVCKAVGCDQILGSKASLDACGACEGDNSTCKFFKGQYTLQHRANEYYSMVTVPAGARSIHVQEMEVSTSYLAVRSLKRNYYLTGDWTVDWPGKFHFGGTVFVYQRSFNKPESLYAAGPTNETLVFEILLQGKNPGVVWEYTLPRTERKPDYSWGVVRSDCSAPCAGGRISTKAICLQDQKVQVNSTMCNPHTRPTLGSHLCNTQPCPAYTAPTPSTLPSSVVPPLLFLLAEAICRVTYLRSGISLCITKRQMYTIWATGDWGHCSRSCGGGQQTRTLRCLRKVTYQREETVVHSLCPVVSPAQVQPCHTQACPPEWSTGSWSQCSKTCGRGLRKRSVFCRSTDSGPKRWWCPTACADSTTDPKPRRPASCGAAPRTKGCSGSLLPGESAPVLVAQASRKESFAAGKETQREGMWSSPYVGAGIWLNPLWISSRAATKVHAQSSLGSYLAEPSPVLWS</sequence>
<dbReference type="EMBL" id="VOFY01000001">
    <property type="protein sequence ID" value="KAA8596009.1"/>
    <property type="molecule type" value="Genomic_DNA"/>
</dbReference>
<keyword evidence="4 8" id="KW-1015">Disulfide bond</keyword>
<evidence type="ECO:0000256" key="10">
    <source>
        <dbReference type="SAM" id="MobiDB-lite"/>
    </source>
</evidence>
<dbReference type="Pfam" id="PF01421">
    <property type="entry name" value="Reprolysin"/>
    <property type="match status" value="1"/>
</dbReference>
<feature type="disulfide bond" evidence="8">
    <location>
        <begin position="209"/>
        <end position="233"/>
    </location>
</feature>
<evidence type="ECO:0000256" key="3">
    <source>
        <dbReference type="ARBA" id="ARBA00022737"/>
    </source>
</evidence>
<dbReference type="SUPFAM" id="SSF55486">
    <property type="entry name" value="Metalloproteases ('zincins'), catalytic domain"/>
    <property type="match status" value="1"/>
</dbReference>
<keyword evidence="7 9" id="KW-0479">Metal-binding</keyword>
<dbReference type="GO" id="GO:0005576">
    <property type="term" value="C:extracellular region"/>
    <property type="evidence" value="ECO:0007669"/>
    <property type="project" value="UniProtKB-SubCell"/>
</dbReference>
<evidence type="ECO:0000259" key="11">
    <source>
        <dbReference type="PROSITE" id="PS50215"/>
    </source>
</evidence>
<dbReference type="Pfam" id="PF19236">
    <property type="entry name" value="ADAMTS_CR_3"/>
    <property type="match status" value="1"/>
</dbReference>
<dbReference type="PANTHER" id="PTHR13723">
    <property type="entry name" value="ADAMTS A DISINTEGRIN AND METALLOPROTEASE WITH THROMBOSPONDIN MOTIFS PROTEASE"/>
    <property type="match status" value="1"/>
</dbReference>
<dbReference type="InterPro" id="IPR001590">
    <property type="entry name" value="Peptidase_M12B"/>
</dbReference>
<keyword evidence="13" id="KW-1185">Reference proteome</keyword>
<dbReference type="SMART" id="SM00209">
    <property type="entry name" value="TSP1"/>
    <property type="match status" value="4"/>
</dbReference>
<feature type="domain" description="Peptidase M12B" evidence="11">
    <location>
        <begin position="78"/>
        <end position="170"/>
    </location>
</feature>
<feature type="binding site" evidence="7">
    <location>
        <position position="168"/>
    </location>
    <ligand>
        <name>Ca(2+)</name>
        <dbReference type="ChEBI" id="CHEBI:29108"/>
        <label>2</label>
    </ligand>
</feature>
<dbReference type="GO" id="GO:0030198">
    <property type="term" value="P:extracellular matrix organization"/>
    <property type="evidence" value="ECO:0007669"/>
    <property type="project" value="InterPro"/>
</dbReference>
<evidence type="ECO:0000313" key="12">
    <source>
        <dbReference type="EMBL" id="KAA8596009.1"/>
    </source>
</evidence>
<dbReference type="Pfam" id="PF19030">
    <property type="entry name" value="TSP1_ADAMTS"/>
    <property type="match status" value="2"/>
</dbReference>
<dbReference type="GO" id="GO:0046872">
    <property type="term" value="F:metal ion binding"/>
    <property type="evidence" value="ECO:0007669"/>
    <property type="project" value="UniProtKB-KW"/>
</dbReference>
<accession>A0A5J5DRT9</accession>
<keyword evidence="2" id="KW-0964">Secreted</keyword>
<feature type="binding site" evidence="7 9">
    <location>
        <position position="108"/>
    </location>
    <ligand>
        <name>Zn(2+)</name>
        <dbReference type="ChEBI" id="CHEBI:29105"/>
        <note>catalytic</note>
    </ligand>
</feature>
<evidence type="ECO:0000256" key="4">
    <source>
        <dbReference type="ARBA" id="ARBA00023157"/>
    </source>
</evidence>
<keyword evidence="5" id="KW-0325">Glycoprotein</keyword>
<comment type="subcellular location">
    <subcellularLocation>
        <location evidence="1">Secreted</location>
    </subcellularLocation>
</comment>
<comment type="caution">
    <text evidence="9">Lacks conserved residue(s) required for the propagation of feature annotation.</text>
</comment>
<feature type="active site" evidence="6 9">
    <location>
        <position position="109"/>
    </location>
</feature>
<feature type="disulfide bond" evidence="8">
    <location>
        <begin position="262"/>
        <end position="299"/>
    </location>
</feature>
<dbReference type="FunFam" id="2.60.120.830:FF:000001">
    <property type="entry name" value="A disintegrin and metalloproteinase with thrombospondin motifs 1"/>
    <property type="match status" value="1"/>
</dbReference>
<evidence type="ECO:0000256" key="8">
    <source>
        <dbReference type="PIRSR" id="PIRSR613273-3"/>
    </source>
</evidence>
<feature type="disulfide bond" evidence="8">
    <location>
        <begin position="266"/>
        <end position="304"/>
    </location>
</feature>
<evidence type="ECO:0000256" key="5">
    <source>
        <dbReference type="ARBA" id="ARBA00023180"/>
    </source>
</evidence>
<dbReference type="InterPro" id="IPR000884">
    <property type="entry name" value="TSP1_rpt"/>
</dbReference>
<feature type="binding site" evidence="7">
    <location>
        <position position="165"/>
    </location>
    <ligand>
        <name>Ca(2+)</name>
        <dbReference type="ChEBI" id="CHEBI:29108"/>
        <label>1</label>
    </ligand>
</feature>